<reference evidence="3" key="1">
    <citation type="submission" date="2013-01" db="EMBL/GenBank/DDBJ databases">
        <title>Draft Genome Sequence of a Mulberry Tree, Morus notabilis C.K. Schneid.</title>
        <authorList>
            <person name="He N."/>
            <person name="Zhao S."/>
        </authorList>
    </citation>
    <scope>NUCLEOTIDE SEQUENCE</scope>
</reference>
<name>W9S3Y0_9ROSA</name>
<keyword evidence="3" id="KW-1185">Reference proteome</keyword>
<sequence>MEDSSSRISLSAEKASSEILEELQKQHEEKTSRIEELKRQIESAKLSLEKRKNKIPAEKMEAFKSLSEKYIVMREEHNSLLAHDEEFGK</sequence>
<evidence type="ECO:0000256" key="1">
    <source>
        <dbReference type="SAM" id="MobiDB-lite"/>
    </source>
</evidence>
<feature type="region of interest" description="Disordered" evidence="1">
    <location>
        <begin position="1"/>
        <end position="36"/>
    </location>
</feature>
<proteinExistence type="predicted"/>
<feature type="compositionally biased region" description="Basic and acidic residues" evidence="1">
    <location>
        <begin position="22"/>
        <end position="36"/>
    </location>
</feature>
<dbReference type="eggNOG" id="ENOG502S8HQ">
    <property type="taxonomic scope" value="Eukaryota"/>
</dbReference>
<evidence type="ECO:0000313" key="2">
    <source>
        <dbReference type="EMBL" id="EXB88170.1"/>
    </source>
</evidence>
<dbReference type="EMBL" id="KE344947">
    <property type="protein sequence ID" value="EXB88170.1"/>
    <property type="molecule type" value="Genomic_DNA"/>
</dbReference>
<protein>
    <submittedName>
        <fullName evidence="2">Uncharacterized protein</fullName>
    </submittedName>
</protein>
<gene>
    <name evidence="2" type="ORF">L484_005595</name>
</gene>
<dbReference type="Proteomes" id="UP000030645">
    <property type="component" value="Unassembled WGS sequence"/>
</dbReference>
<accession>W9S3Y0</accession>
<organism evidence="2 3">
    <name type="scientific">Morus notabilis</name>
    <dbReference type="NCBI Taxonomy" id="981085"/>
    <lineage>
        <taxon>Eukaryota</taxon>
        <taxon>Viridiplantae</taxon>
        <taxon>Streptophyta</taxon>
        <taxon>Embryophyta</taxon>
        <taxon>Tracheophyta</taxon>
        <taxon>Spermatophyta</taxon>
        <taxon>Magnoliopsida</taxon>
        <taxon>eudicotyledons</taxon>
        <taxon>Gunneridae</taxon>
        <taxon>Pentapetalae</taxon>
        <taxon>rosids</taxon>
        <taxon>fabids</taxon>
        <taxon>Rosales</taxon>
        <taxon>Moraceae</taxon>
        <taxon>Moreae</taxon>
        <taxon>Morus</taxon>
    </lineage>
</organism>
<dbReference type="AlphaFoldDB" id="W9S3Y0"/>
<evidence type="ECO:0000313" key="3">
    <source>
        <dbReference type="Proteomes" id="UP000030645"/>
    </source>
</evidence>